<name>A0ABN8C5K6_9STRA</name>
<evidence type="ECO:0000259" key="2">
    <source>
        <dbReference type="Pfam" id="PF07727"/>
    </source>
</evidence>
<protein>
    <recommendedName>
        <fullName evidence="2">Reverse transcriptase Ty1/copia-type domain-containing protein</fullName>
    </recommendedName>
</protein>
<evidence type="ECO:0000313" key="4">
    <source>
        <dbReference type="Proteomes" id="UP001157938"/>
    </source>
</evidence>
<dbReference type="Proteomes" id="UP001157938">
    <property type="component" value="Unassembled WGS sequence"/>
</dbReference>
<gene>
    <name evidence="3" type="ORF">PFR001_LOCUS4708</name>
</gene>
<organism evidence="3 4">
    <name type="scientific">Peronospora farinosa</name>
    <dbReference type="NCBI Taxonomy" id="134698"/>
    <lineage>
        <taxon>Eukaryota</taxon>
        <taxon>Sar</taxon>
        <taxon>Stramenopiles</taxon>
        <taxon>Oomycota</taxon>
        <taxon>Peronosporomycetes</taxon>
        <taxon>Peronosporales</taxon>
        <taxon>Peronosporaceae</taxon>
        <taxon>Peronospora</taxon>
    </lineage>
</organism>
<dbReference type="InterPro" id="IPR013103">
    <property type="entry name" value="RVT_2"/>
</dbReference>
<proteinExistence type="predicted"/>
<accession>A0ABN8C5K6</accession>
<sequence>MLEEIQALEDNDVWDVIKRPADASLLHIFGIDYALTFAAVMEMSTMKVILGLAATWGVPAKHGDVPNAYVKADKEEHLEILLRVPSGMQIKDERLNALGADSASDIALELKKSLYGLKQAGRLWSQLLQTRLIDAGFMQCIIVTCHSPTVSAQLSKTHRSQTNKQCPETQHPIQQHSQAPSEGVQQPASWRGNSYLGHCTTCPELTLRTHWTRCGTTSADFENCAGRVLMESSMKPCNVLGVPSSNVGIGCSRMVAASNYGSPIERSFAPITPSARYAKECVRMLGMRTASASFMSMKDASLVTRLHAQLMTNGDDTSLSVHSVIANEVGLQSMSEV</sequence>
<evidence type="ECO:0000256" key="1">
    <source>
        <dbReference type="SAM" id="MobiDB-lite"/>
    </source>
</evidence>
<comment type="caution">
    <text evidence="3">The sequence shown here is derived from an EMBL/GenBank/DDBJ whole genome shotgun (WGS) entry which is preliminary data.</text>
</comment>
<evidence type="ECO:0000313" key="3">
    <source>
        <dbReference type="EMBL" id="CAH0489287.1"/>
    </source>
</evidence>
<reference evidence="3 4" key="1">
    <citation type="submission" date="2021-11" db="EMBL/GenBank/DDBJ databases">
        <authorList>
            <person name="Islam A."/>
            <person name="Islam S."/>
            <person name="Flora M.S."/>
            <person name="Rahman M."/>
            <person name="Ziaur R.M."/>
            <person name="Epstein J.H."/>
            <person name="Hassan M."/>
            <person name="Klassen M."/>
            <person name="Woodard K."/>
            <person name="Webb A."/>
            <person name="Webby R.J."/>
            <person name="El Zowalaty M.E."/>
        </authorList>
    </citation>
    <scope>NUCLEOTIDE SEQUENCE [LARGE SCALE GENOMIC DNA]</scope>
    <source>
        <strain evidence="3">Pf1</strain>
    </source>
</reference>
<keyword evidence="4" id="KW-1185">Reference proteome</keyword>
<feature type="region of interest" description="Disordered" evidence="1">
    <location>
        <begin position="156"/>
        <end position="188"/>
    </location>
</feature>
<dbReference type="Pfam" id="PF07727">
    <property type="entry name" value="RVT_2"/>
    <property type="match status" value="1"/>
</dbReference>
<dbReference type="EMBL" id="CAKLBC010001059">
    <property type="protein sequence ID" value="CAH0489287.1"/>
    <property type="molecule type" value="Genomic_DNA"/>
</dbReference>
<feature type="domain" description="Reverse transcriptase Ty1/copia-type" evidence="2">
    <location>
        <begin position="28"/>
        <end position="139"/>
    </location>
</feature>
<feature type="compositionally biased region" description="Polar residues" evidence="1">
    <location>
        <begin position="162"/>
        <end position="188"/>
    </location>
</feature>